<feature type="coiled-coil region" evidence="7">
    <location>
        <begin position="3"/>
        <end position="61"/>
    </location>
</feature>
<evidence type="ECO:0000256" key="6">
    <source>
        <dbReference type="HAMAP-Rule" id="MF_00337"/>
    </source>
</evidence>
<accession>A0ABV9QK45</accession>
<keyword evidence="3 6" id="KW-0540">Nuclease</keyword>
<evidence type="ECO:0000313" key="9">
    <source>
        <dbReference type="Proteomes" id="UP001595916"/>
    </source>
</evidence>
<keyword evidence="2 6" id="KW-0963">Cytoplasm</keyword>
<evidence type="ECO:0000256" key="3">
    <source>
        <dbReference type="ARBA" id="ARBA00022722"/>
    </source>
</evidence>
<keyword evidence="9" id="KW-1185">Reference proteome</keyword>
<protein>
    <recommendedName>
        <fullName evidence="6">Exodeoxyribonuclease 7 small subunit</fullName>
        <ecNumber evidence="6">3.1.11.6</ecNumber>
    </recommendedName>
    <alternativeName>
        <fullName evidence="6">Exodeoxyribonuclease VII small subunit</fullName>
        <shortName evidence="6">Exonuclease VII small subunit</shortName>
    </alternativeName>
</protein>
<comment type="subunit">
    <text evidence="6">Heterooligomer composed of large and small subunits.</text>
</comment>
<dbReference type="Pfam" id="PF02609">
    <property type="entry name" value="Exonuc_VII_S"/>
    <property type="match status" value="1"/>
</dbReference>
<dbReference type="HAMAP" id="MF_00337">
    <property type="entry name" value="Exonuc_7_S"/>
    <property type="match status" value="1"/>
</dbReference>
<comment type="caution">
    <text evidence="8">The sequence shown here is derived from an EMBL/GenBank/DDBJ whole genome shotgun (WGS) entry which is preliminary data.</text>
</comment>
<reference evidence="9" key="1">
    <citation type="journal article" date="2019" name="Int. J. Syst. Evol. Microbiol.">
        <title>The Global Catalogue of Microorganisms (GCM) 10K type strain sequencing project: providing services to taxonomists for standard genome sequencing and annotation.</title>
        <authorList>
            <consortium name="The Broad Institute Genomics Platform"/>
            <consortium name="The Broad Institute Genome Sequencing Center for Infectious Disease"/>
            <person name="Wu L."/>
            <person name="Ma J."/>
        </authorList>
    </citation>
    <scope>NUCLEOTIDE SEQUENCE [LARGE SCALE GENOMIC DNA]</scope>
    <source>
        <strain evidence="9">CCUG 46385</strain>
    </source>
</reference>
<evidence type="ECO:0000256" key="1">
    <source>
        <dbReference type="ARBA" id="ARBA00009998"/>
    </source>
</evidence>
<name>A0ABV9QK45_9FIRM</name>
<dbReference type="PANTHER" id="PTHR34137:SF1">
    <property type="entry name" value="EXODEOXYRIBONUCLEASE 7 SMALL SUBUNIT"/>
    <property type="match status" value="1"/>
</dbReference>
<organism evidence="8 9">
    <name type="scientific">Filifactor villosus</name>
    <dbReference type="NCBI Taxonomy" id="29374"/>
    <lineage>
        <taxon>Bacteria</taxon>
        <taxon>Bacillati</taxon>
        <taxon>Bacillota</taxon>
        <taxon>Clostridia</taxon>
        <taxon>Peptostreptococcales</taxon>
        <taxon>Filifactoraceae</taxon>
        <taxon>Filifactor</taxon>
    </lineage>
</organism>
<dbReference type="EMBL" id="JBHSHL010000014">
    <property type="protein sequence ID" value="MFC4804392.1"/>
    <property type="molecule type" value="Genomic_DNA"/>
</dbReference>
<comment type="similarity">
    <text evidence="1 6">Belongs to the XseB family.</text>
</comment>
<evidence type="ECO:0000256" key="5">
    <source>
        <dbReference type="ARBA" id="ARBA00022839"/>
    </source>
</evidence>
<keyword evidence="7" id="KW-0175">Coiled coil</keyword>
<dbReference type="NCBIfam" id="TIGR01280">
    <property type="entry name" value="xseB"/>
    <property type="match status" value="1"/>
</dbReference>
<keyword evidence="5 6" id="KW-0269">Exonuclease</keyword>
<keyword evidence="4 6" id="KW-0378">Hydrolase</keyword>
<comment type="subcellular location">
    <subcellularLocation>
        <location evidence="6">Cytoplasm</location>
    </subcellularLocation>
</comment>
<proteinExistence type="inferred from homology"/>
<dbReference type="EC" id="3.1.11.6" evidence="6"/>
<dbReference type="PIRSF" id="PIRSF006488">
    <property type="entry name" value="Exonuc_VII_S"/>
    <property type="match status" value="1"/>
</dbReference>
<evidence type="ECO:0000256" key="7">
    <source>
        <dbReference type="SAM" id="Coils"/>
    </source>
</evidence>
<evidence type="ECO:0000256" key="4">
    <source>
        <dbReference type="ARBA" id="ARBA00022801"/>
    </source>
</evidence>
<dbReference type="SUPFAM" id="SSF116842">
    <property type="entry name" value="XseB-like"/>
    <property type="match status" value="1"/>
</dbReference>
<dbReference type="PANTHER" id="PTHR34137">
    <property type="entry name" value="EXODEOXYRIBONUCLEASE 7 SMALL SUBUNIT"/>
    <property type="match status" value="1"/>
</dbReference>
<dbReference type="GO" id="GO:0008855">
    <property type="term" value="F:exodeoxyribonuclease VII activity"/>
    <property type="evidence" value="ECO:0007669"/>
    <property type="project" value="UniProtKB-EC"/>
</dbReference>
<comment type="function">
    <text evidence="6">Bidirectionally degrades single-stranded DNA into large acid-insoluble oligonucleotides, which are then degraded further into small acid-soluble oligonucleotides.</text>
</comment>
<dbReference type="InterPro" id="IPR003761">
    <property type="entry name" value="Exonuc_VII_S"/>
</dbReference>
<dbReference type="RefSeq" id="WP_379787898.1">
    <property type="nucleotide sequence ID" value="NZ_JBHSHL010000014.1"/>
</dbReference>
<dbReference type="Gene3D" id="1.10.287.1040">
    <property type="entry name" value="Exonuclease VII, small subunit"/>
    <property type="match status" value="1"/>
</dbReference>
<comment type="catalytic activity">
    <reaction evidence="6">
        <text>Exonucleolytic cleavage in either 5'- to 3'- or 3'- to 5'-direction to yield nucleoside 5'-phosphates.</text>
        <dbReference type="EC" id="3.1.11.6"/>
    </reaction>
</comment>
<dbReference type="Proteomes" id="UP001595916">
    <property type="component" value="Unassembled WGS sequence"/>
</dbReference>
<sequence>MKKTSYEKKLQRLEKITELLRNQQTDLQESIALYEEGLKLYKECKEELDEMDEKLKQIIGESEVDLLIGEDDE</sequence>
<evidence type="ECO:0000313" key="8">
    <source>
        <dbReference type="EMBL" id="MFC4804392.1"/>
    </source>
</evidence>
<gene>
    <name evidence="6 8" type="primary">xseB</name>
    <name evidence="8" type="ORF">ACFO4R_04785</name>
</gene>
<dbReference type="InterPro" id="IPR037004">
    <property type="entry name" value="Exonuc_VII_ssu_sf"/>
</dbReference>
<evidence type="ECO:0000256" key="2">
    <source>
        <dbReference type="ARBA" id="ARBA00022490"/>
    </source>
</evidence>